<keyword evidence="4" id="KW-1185">Reference proteome</keyword>
<accession>A0A3N0E131</accession>
<evidence type="ECO:0000313" key="4">
    <source>
        <dbReference type="Proteomes" id="UP000269198"/>
    </source>
</evidence>
<comment type="similarity">
    <text evidence="1">Belongs to the universal stress protein A family.</text>
</comment>
<evidence type="ECO:0000259" key="2">
    <source>
        <dbReference type="Pfam" id="PF00582"/>
    </source>
</evidence>
<name>A0A3N0E131_9ACTN</name>
<organism evidence="3 4">
    <name type="scientific">Halostreptopolyspora alba</name>
    <dbReference type="NCBI Taxonomy" id="2487137"/>
    <lineage>
        <taxon>Bacteria</taxon>
        <taxon>Bacillati</taxon>
        <taxon>Actinomycetota</taxon>
        <taxon>Actinomycetes</taxon>
        <taxon>Streptosporangiales</taxon>
        <taxon>Nocardiopsidaceae</taxon>
        <taxon>Halostreptopolyspora</taxon>
    </lineage>
</organism>
<dbReference type="PRINTS" id="PR01438">
    <property type="entry name" value="UNVRSLSTRESS"/>
</dbReference>
<dbReference type="RefSeq" id="WP_123203319.1">
    <property type="nucleotide sequence ID" value="NZ_RJMB01000032.1"/>
</dbReference>
<dbReference type="CDD" id="cd23659">
    <property type="entry name" value="USP_At3g01520-like"/>
    <property type="match status" value="1"/>
</dbReference>
<sequence length="301" mass="31518">MDSAPDRRWVVVGVDGSDSSRYALEWSAYQATVRGLGVRIVIAVPPTESHGPFSGLVRPSASTPAPSEAEARALLEYARDWIQRIFSDLVVETRLVRQRAAEALLSEASRPDAAAVVIGSRGLGGLAAAFVGSVGIELAAHAPVPVVVLPKAHETAEGVKGRIVAGVDGSDPGRRAAEFAFVQAAKQGTEVVAVCAWQPVATFGSSIGPVPPDVFDDDALEESTRRLLDSELAELRSRHPEVAVERRVVRAHPVVALLEESTPADLIVVGTRGRGGFAGLLLGSVSQSVLHGAEGPVAVVR</sequence>
<dbReference type="InterPro" id="IPR006016">
    <property type="entry name" value="UspA"/>
</dbReference>
<dbReference type="EMBL" id="RJMB01000032">
    <property type="protein sequence ID" value="RNL81568.1"/>
    <property type="molecule type" value="Genomic_DNA"/>
</dbReference>
<dbReference type="Pfam" id="PF00582">
    <property type="entry name" value="Usp"/>
    <property type="match status" value="2"/>
</dbReference>
<gene>
    <name evidence="3" type="ORF">EFW17_21850</name>
</gene>
<dbReference type="PANTHER" id="PTHR31964:SF113">
    <property type="entry name" value="USPA DOMAIN-CONTAINING PROTEIN"/>
    <property type="match status" value="1"/>
</dbReference>
<evidence type="ECO:0000256" key="1">
    <source>
        <dbReference type="ARBA" id="ARBA00008791"/>
    </source>
</evidence>
<dbReference type="InterPro" id="IPR014729">
    <property type="entry name" value="Rossmann-like_a/b/a_fold"/>
</dbReference>
<dbReference type="Gene3D" id="3.40.50.620">
    <property type="entry name" value="HUPs"/>
    <property type="match status" value="2"/>
</dbReference>
<comment type="caution">
    <text evidence="3">The sequence shown here is derived from an EMBL/GenBank/DDBJ whole genome shotgun (WGS) entry which is preliminary data.</text>
</comment>
<dbReference type="PANTHER" id="PTHR31964">
    <property type="entry name" value="ADENINE NUCLEOTIDE ALPHA HYDROLASES-LIKE SUPERFAMILY PROTEIN"/>
    <property type="match status" value="1"/>
</dbReference>
<dbReference type="OrthoDB" id="3174546at2"/>
<feature type="domain" description="UspA" evidence="2">
    <location>
        <begin position="162"/>
        <end position="301"/>
    </location>
</feature>
<dbReference type="InterPro" id="IPR006015">
    <property type="entry name" value="Universal_stress_UspA"/>
</dbReference>
<dbReference type="Proteomes" id="UP000269198">
    <property type="component" value="Unassembled WGS sequence"/>
</dbReference>
<feature type="domain" description="UspA" evidence="2">
    <location>
        <begin position="10"/>
        <end position="150"/>
    </location>
</feature>
<dbReference type="SUPFAM" id="SSF52402">
    <property type="entry name" value="Adenine nucleotide alpha hydrolases-like"/>
    <property type="match status" value="2"/>
</dbReference>
<evidence type="ECO:0000313" key="3">
    <source>
        <dbReference type="EMBL" id="RNL81568.1"/>
    </source>
</evidence>
<protein>
    <submittedName>
        <fullName evidence="3">Universal stress protein</fullName>
    </submittedName>
</protein>
<reference evidence="3 4" key="1">
    <citation type="submission" date="2018-11" db="EMBL/GenBank/DDBJ databases">
        <title>The genome draft of YIM 96095.</title>
        <authorList>
            <person name="Tang S.-K."/>
            <person name="Chunyu W.-X."/>
            <person name="Feng Y.-Z."/>
        </authorList>
    </citation>
    <scope>NUCLEOTIDE SEQUENCE [LARGE SCALE GENOMIC DNA]</scope>
    <source>
        <strain evidence="3 4">YIM 96095</strain>
    </source>
</reference>
<dbReference type="AlphaFoldDB" id="A0A3N0E131"/>
<proteinExistence type="inferred from homology"/>